<keyword evidence="2" id="KW-0732">Signal</keyword>
<feature type="transmembrane region" description="Helical" evidence="1">
    <location>
        <begin position="309"/>
        <end position="328"/>
    </location>
</feature>
<gene>
    <name evidence="4" type="ORF">THASP1DRAFT_11852</name>
</gene>
<proteinExistence type="predicted"/>
<feature type="domain" description="Phospholipid/glycerol acyltransferase" evidence="3">
    <location>
        <begin position="36"/>
        <end position="162"/>
    </location>
</feature>
<dbReference type="AlphaFoldDB" id="A0A4P9XVJ5"/>
<sequence>GHTYDVARILLSLALWGWFKETRVLGRENIPYRKPVILTHTNMVMDPLVLGVHMPYGRQLHFWAKSTLFSNKFAAALLTALGAVPVDRKNKDNASLFAGTIRTLRNSGVMAIFPEGTSYTLPHMMQLRDGLSWAALQHALEMDEAGDGQRTATIVPAGITYVHKQKWRSMAIIMYGAPMDVTSYLAEFRQEPRSAVKRLTRDIDTELHRVTINARDWDTMHAAEMARTLLVPDEVVLAEDYVKLMQSLVSVLQDLDDHPDVVKLQTQLVKYRSLLETLRLSDLDIASFAHENVGVIGVTVSLVARSLKLLVDLPLFLPGLLFHFPIFLIARAVDRLEPYEECKAQDKVFASIAVLPILYGLLFRYLWSFSNYSVVGLLVAVSLTVTFIVYHTALVDDRYEHFTSVVAAWRMFKAV</sequence>
<name>A0A4P9XVJ5_9FUNG</name>
<dbReference type="GO" id="GO:0008654">
    <property type="term" value="P:phospholipid biosynthetic process"/>
    <property type="evidence" value="ECO:0007669"/>
    <property type="project" value="TreeGrafter"/>
</dbReference>
<dbReference type="InterPro" id="IPR052744">
    <property type="entry name" value="GPAT/DAPAT"/>
</dbReference>
<dbReference type="GO" id="GO:0016287">
    <property type="term" value="F:glycerone-phosphate O-acyltransferase activity"/>
    <property type="evidence" value="ECO:0007669"/>
    <property type="project" value="TreeGrafter"/>
</dbReference>
<accession>A0A4P9XVJ5</accession>
<dbReference type="STRING" id="78915.A0A4P9XVJ5"/>
<feature type="non-terminal residue" evidence="4">
    <location>
        <position position="415"/>
    </location>
</feature>
<dbReference type="Proteomes" id="UP000271241">
    <property type="component" value="Unassembled WGS sequence"/>
</dbReference>
<keyword evidence="1" id="KW-1133">Transmembrane helix</keyword>
<dbReference type="OrthoDB" id="5567124at2759"/>
<dbReference type="SUPFAM" id="SSF69593">
    <property type="entry name" value="Glycerol-3-phosphate (1)-acyltransferase"/>
    <property type="match status" value="1"/>
</dbReference>
<organism evidence="4 5">
    <name type="scientific">Thamnocephalis sphaerospora</name>
    <dbReference type="NCBI Taxonomy" id="78915"/>
    <lineage>
        <taxon>Eukaryota</taxon>
        <taxon>Fungi</taxon>
        <taxon>Fungi incertae sedis</taxon>
        <taxon>Zoopagomycota</taxon>
        <taxon>Zoopagomycotina</taxon>
        <taxon>Zoopagomycetes</taxon>
        <taxon>Zoopagales</taxon>
        <taxon>Sigmoideomycetaceae</taxon>
        <taxon>Thamnocephalis</taxon>
    </lineage>
</organism>
<keyword evidence="1" id="KW-0472">Membrane</keyword>
<dbReference type="PANTHER" id="PTHR31605">
    <property type="entry name" value="GLYCEROL-3-PHOSPHATE O-ACYLTRANSFERASE 1"/>
    <property type="match status" value="1"/>
</dbReference>
<keyword evidence="5" id="KW-1185">Reference proteome</keyword>
<feature type="transmembrane region" description="Helical" evidence="1">
    <location>
        <begin position="348"/>
        <end position="367"/>
    </location>
</feature>
<evidence type="ECO:0000313" key="4">
    <source>
        <dbReference type="EMBL" id="RKP10305.1"/>
    </source>
</evidence>
<feature type="non-terminal residue" evidence="4">
    <location>
        <position position="1"/>
    </location>
</feature>
<feature type="transmembrane region" description="Helical" evidence="1">
    <location>
        <begin position="374"/>
        <end position="393"/>
    </location>
</feature>
<evidence type="ECO:0000313" key="5">
    <source>
        <dbReference type="Proteomes" id="UP000271241"/>
    </source>
</evidence>
<dbReference type="GO" id="GO:0004366">
    <property type="term" value="F:glycerol-3-phosphate O-acyltransferase activity"/>
    <property type="evidence" value="ECO:0007669"/>
    <property type="project" value="TreeGrafter"/>
</dbReference>
<evidence type="ECO:0000256" key="2">
    <source>
        <dbReference type="SAM" id="SignalP"/>
    </source>
</evidence>
<reference evidence="5" key="1">
    <citation type="journal article" date="2018" name="Nat. Microbiol.">
        <title>Leveraging single-cell genomics to expand the fungal tree of life.</title>
        <authorList>
            <person name="Ahrendt S.R."/>
            <person name="Quandt C.A."/>
            <person name="Ciobanu D."/>
            <person name="Clum A."/>
            <person name="Salamov A."/>
            <person name="Andreopoulos B."/>
            <person name="Cheng J.F."/>
            <person name="Woyke T."/>
            <person name="Pelin A."/>
            <person name="Henrissat B."/>
            <person name="Reynolds N.K."/>
            <person name="Benny G.L."/>
            <person name="Smith M.E."/>
            <person name="James T.Y."/>
            <person name="Grigoriev I.V."/>
        </authorList>
    </citation>
    <scope>NUCLEOTIDE SEQUENCE [LARGE SCALE GENOMIC DNA]</scope>
    <source>
        <strain evidence="5">RSA 1356</strain>
    </source>
</reference>
<evidence type="ECO:0000256" key="1">
    <source>
        <dbReference type="SAM" id="Phobius"/>
    </source>
</evidence>
<protein>
    <recommendedName>
        <fullName evidence="3">Phospholipid/glycerol acyltransferase domain-containing protein</fullName>
    </recommendedName>
</protein>
<dbReference type="SMART" id="SM00563">
    <property type="entry name" value="PlsC"/>
    <property type="match status" value="1"/>
</dbReference>
<evidence type="ECO:0000259" key="3">
    <source>
        <dbReference type="SMART" id="SM00563"/>
    </source>
</evidence>
<dbReference type="InterPro" id="IPR002123">
    <property type="entry name" value="Plipid/glycerol_acylTrfase"/>
</dbReference>
<feature type="chain" id="PRO_5020179285" description="Phospholipid/glycerol acyltransferase domain-containing protein" evidence="2">
    <location>
        <begin position="27"/>
        <end position="415"/>
    </location>
</feature>
<dbReference type="Pfam" id="PF01553">
    <property type="entry name" value="Acyltransferase"/>
    <property type="match status" value="1"/>
</dbReference>
<dbReference type="EMBL" id="KZ992459">
    <property type="protein sequence ID" value="RKP10305.1"/>
    <property type="molecule type" value="Genomic_DNA"/>
</dbReference>
<dbReference type="PANTHER" id="PTHR31605:SF0">
    <property type="entry name" value="GLYCEROL-3-PHOSPHATE O-ACYLTRANSFERASE 1"/>
    <property type="match status" value="1"/>
</dbReference>
<keyword evidence="1" id="KW-0812">Transmembrane</keyword>
<feature type="signal peptide" evidence="2">
    <location>
        <begin position="1"/>
        <end position="26"/>
    </location>
</feature>